<name>A0A1E3HLS8_9TREE</name>
<evidence type="ECO:0000313" key="2">
    <source>
        <dbReference type="Proteomes" id="UP000094819"/>
    </source>
</evidence>
<evidence type="ECO:0000313" key="1">
    <source>
        <dbReference type="EMBL" id="ODN77307.1"/>
    </source>
</evidence>
<keyword evidence="2" id="KW-1185">Reference proteome</keyword>
<reference evidence="1 2" key="1">
    <citation type="submission" date="2016-06" db="EMBL/GenBank/DDBJ databases">
        <title>Evolution of pathogenesis and genome organization in the Tremellales.</title>
        <authorList>
            <person name="Cuomo C."/>
            <person name="Litvintseva A."/>
            <person name="Heitman J."/>
            <person name="Chen Y."/>
            <person name="Sun S."/>
            <person name="Springer D."/>
            <person name="Dromer F."/>
            <person name="Young S."/>
            <person name="Zeng Q."/>
            <person name="Chapman S."/>
            <person name="Gujja S."/>
            <person name="Saif S."/>
            <person name="Birren B."/>
        </authorList>
    </citation>
    <scope>NUCLEOTIDE SEQUENCE [LARGE SCALE GENOMIC DNA]</scope>
    <source>
        <strain evidence="1 2">CBS 7118</strain>
    </source>
</reference>
<proteinExistence type="predicted"/>
<sequence length="89" mass="9877">MHHHYLNTSVTREATLVWVVKNNECASDVLSYELAGYRDLEGLNVYIQIYTAASSGVTTPLFEQAQIQAIPFSTNDNSPISTPSDEKTL</sequence>
<protein>
    <submittedName>
        <fullName evidence="1">Uncharacterized protein</fullName>
    </submittedName>
</protein>
<gene>
    <name evidence="1" type="ORF">L198_08042</name>
</gene>
<comment type="caution">
    <text evidence="1">The sequence shown here is derived from an EMBL/GenBank/DDBJ whole genome shotgun (WGS) entry which is preliminary data.</text>
</comment>
<organism evidence="1 2">
    <name type="scientific">Cryptococcus wingfieldii CBS 7118</name>
    <dbReference type="NCBI Taxonomy" id="1295528"/>
    <lineage>
        <taxon>Eukaryota</taxon>
        <taxon>Fungi</taxon>
        <taxon>Dikarya</taxon>
        <taxon>Basidiomycota</taxon>
        <taxon>Agaricomycotina</taxon>
        <taxon>Tremellomycetes</taxon>
        <taxon>Tremellales</taxon>
        <taxon>Cryptococcaceae</taxon>
        <taxon>Cryptococcus</taxon>
    </lineage>
</organism>
<dbReference type="RefSeq" id="XP_019028014.1">
    <property type="nucleotide sequence ID" value="XM_019180015.1"/>
</dbReference>
<dbReference type="Proteomes" id="UP000094819">
    <property type="component" value="Unassembled WGS sequence"/>
</dbReference>
<dbReference type="EMBL" id="AWGH01000050">
    <property type="protein sequence ID" value="ODN77307.1"/>
    <property type="molecule type" value="Genomic_DNA"/>
</dbReference>
<dbReference type="AlphaFoldDB" id="A0A1E3HLS8"/>
<dbReference type="OrthoDB" id="4494341at2759"/>
<dbReference type="GeneID" id="30197253"/>
<accession>A0A1E3HLS8</accession>